<feature type="non-terminal residue" evidence="2">
    <location>
        <position position="333"/>
    </location>
</feature>
<proteinExistence type="predicted"/>
<gene>
    <name evidence="2" type="ORF">SCHCODRAFT_84050</name>
</gene>
<protein>
    <submittedName>
        <fullName evidence="2">Expressed protein</fullName>
    </submittedName>
</protein>
<feature type="region of interest" description="Disordered" evidence="1">
    <location>
        <begin position="1"/>
        <end position="73"/>
    </location>
</feature>
<feature type="compositionally biased region" description="Low complexity" evidence="1">
    <location>
        <begin position="46"/>
        <end position="60"/>
    </location>
</feature>
<evidence type="ECO:0000313" key="3">
    <source>
        <dbReference type="Proteomes" id="UP000007431"/>
    </source>
</evidence>
<dbReference type="Proteomes" id="UP000007431">
    <property type="component" value="Unassembled WGS sequence"/>
</dbReference>
<accession>D8PMQ2</accession>
<dbReference type="InParanoid" id="D8PMQ2"/>
<dbReference type="VEuPathDB" id="FungiDB:SCHCODRAFT_02172609"/>
<feature type="region of interest" description="Disordered" evidence="1">
    <location>
        <begin position="139"/>
        <end position="333"/>
    </location>
</feature>
<organism evidence="3">
    <name type="scientific">Schizophyllum commune (strain H4-8 / FGSC 9210)</name>
    <name type="common">Split gill fungus</name>
    <dbReference type="NCBI Taxonomy" id="578458"/>
    <lineage>
        <taxon>Eukaryota</taxon>
        <taxon>Fungi</taxon>
        <taxon>Dikarya</taxon>
        <taxon>Basidiomycota</taxon>
        <taxon>Agaricomycotina</taxon>
        <taxon>Agaricomycetes</taxon>
        <taxon>Agaricomycetidae</taxon>
        <taxon>Agaricales</taxon>
        <taxon>Schizophyllaceae</taxon>
        <taxon>Schizophyllum</taxon>
    </lineage>
</organism>
<evidence type="ECO:0000313" key="2">
    <source>
        <dbReference type="EMBL" id="EFJ02169.1"/>
    </source>
</evidence>
<dbReference type="HOGENOM" id="CLU_835661_0_0_1"/>
<feature type="compositionally biased region" description="Low complexity" evidence="1">
    <location>
        <begin position="309"/>
        <end position="318"/>
    </location>
</feature>
<sequence length="333" mass="35987">MRQQLKDALEAQQRAEERAGELDEYGEGEEGRAGRKGAPPALHLIGSAFGALGPPSSASSGDRKSVQLSYLNEDEEGRRRVGVVFDELDLGLDASGDYEEADDDDPYDRRKSQIMMKAKLDEIERTLQQLSPNKFKHHEELPYDPEFSNVSSLSPNMIPGAPKYNRDVFPPTPKLGPSMDPPLSPRSTDSAWPAVPFSALASPNGSPRAEDAHLSPDASQSGLPRLAVNGVTASAPPGFGENKANGAEISAETAKRRKLLEEQESLYPSKRPDSSASNGIPRPNSHRSQSSSSSTNSAYYPPPRKSDDSPIIPLSPDPFGRSDFSGPGSAYWE</sequence>
<dbReference type="eggNOG" id="ENOG502S8P6">
    <property type="taxonomic scope" value="Eukaryota"/>
</dbReference>
<feature type="compositionally biased region" description="Low complexity" evidence="1">
    <location>
        <begin position="281"/>
        <end position="299"/>
    </location>
</feature>
<dbReference type="EMBL" id="GL377302">
    <property type="protein sequence ID" value="EFJ02169.1"/>
    <property type="molecule type" value="Genomic_DNA"/>
</dbReference>
<feature type="compositionally biased region" description="Basic and acidic residues" evidence="1">
    <location>
        <begin position="1"/>
        <end position="21"/>
    </location>
</feature>
<keyword evidence="3" id="KW-1185">Reference proteome</keyword>
<reference evidence="2 3" key="1">
    <citation type="journal article" date="2010" name="Nat. Biotechnol.">
        <title>Genome sequence of the model mushroom Schizophyllum commune.</title>
        <authorList>
            <person name="Ohm R.A."/>
            <person name="de Jong J.F."/>
            <person name="Lugones L.G."/>
            <person name="Aerts A."/>
            <person name="Kothe E."/>
            <person name="Stajich J.E."/>
            <person name="de Vries R.P."/>
            <person name="Record E."/>
            <person name="Levasseur A."/>
            <person name="Baker S.E."/>
            <person name="Bartholomew K.A."/>
            <person name="Coutinho P.M."/>
            <person name="Erdmann S."/>
            <person name="Fowler T.J."/>
            <person name="Gathman A.C."/>
            <person name="Lombard V."/>
            <person name="Henrissat B."/>
            <person name="Knabe N."/>
            <person name="Kuees U."/>
            <person name="Lilly W.W."/>
            <person name="Lindquist E."/>
            <person name="Lucas S."/>
            <person name="Magnuson J.K."/>
            <person name="Piumi F."/>
            <person name="Raudaskoski M."/>
            <person name="Salamov A."/>
            <person name="Schmutz J."/>
            <person name="Schwarze F.W.M.R."/>
            <person name="vanKuyk P.A."/>
            <person name="Horton J.S."/>
            <person name="Grigoriev I.V."/>
            <person name="Woesten H.A.B."/>
        </authorList>
    </citation>
    <scope>NUCLEOTIDE SEQUENCE [LARGE SCALE GENOMIC DNA]</scope>
    <source>
        <strain evidence="3">H4-8 / FGSC 9210</strain>
    </source>
</reference>
<feature type="compositionally biased region" description="Pro residues" evidence="1">
    <location>
        <begin position="170"/>
        <end position="184"/>
    </location>
</feature>
<name>D8PMQ2_SCHCM</name>
<evidence type="ECO:0000256" key="1">
    <source>
        <dbReference type="SAM" id="MobiDB-lite"/>
    </source>
</evidence>
<dbReference type="AlphaFoldDB" id="D8PMQ2"/>